<proteinExistence type="predicted"/>
<dbReference type="InterPro" id="IPR036280">
    <property type="entry name" value="Multihaem_cyt_sf"/>
</dbReference>
<comment type="caution">
    <text evidence="1">The sequence shown here is derived from an EMBL/GenBank/DDBJ whole genome shotgun (WGS) entry which is preliminary data.</text>
</comment>
<dbReference type="AlphaFoldDB" id="A0A523UM01"/>
<sequence length="160" mass="17248">MSKRKGRVFLTAFLLGTVVLLLIGGVAFVTFSQEGEPAMPEIAGITVDDVQVNGCVDCHYKESDERDYRLSTSLGELVEEGKHPDVSAMVNTIPDDCVMCHSEQMAEGMGTEPLGPMMHKIHLVGGAENHFIAGYQGQCTHCHGFNEETGGFSIKSGEEG</sequence>
<dbReference type="Proteomes" id="UP000320679">
    <property type="component" value="Unassembled WGS sequence"/>
</dbReference>
<reference evidence="1 2" key="1">
    <citation type="submission" date="2019-03" db="EMBL/GenBank/DDBJ databases">
        <title>Metabolic potential of uncultured bacteria and archaea associated with petroleum seepage in deep-sea sediments.</title>
        <authorList>
            <person name="Dong X."/>
            <person name="Hubert C."/>
        </authorList>
    </citation>
    <scope>NUCLEOTIDE SEQUENCE [LARGE SCALE GENOMIC DNA]</scope>
    <source>
        <strain evidence="1">E29_bin78</strain>
    </source>
</reference>
<dbReference type="EMBL" id="SOJK01000263">
    <property type="protein sequence ID" value="TET43553.1"/>
    <property type="molecule type" value="Genomic_DNA"/>
</dbReference>
<organism evidence="1 2">
    <name type="scientific">Aerophobetes bacterium</name>
    <dbReference type="NCBI Taxonomy" id="2030807"/>
    <lineage>
        <taxon>Bacteria</taxon>
        <taxon>Candidatus Aerophobota</taxon>
    </lineage>
</organism>
<accession>A0A523UM01</accession>
<name>A0A523UM01_UNCAE</name>
<protein>
    <submittedName>
        <fullName evidence="1">Uncharacterized protein</fullName>
    </submittedName>
</protein>
<gene>
    <name evidence="1" type="ORF">E3J59_06315</name>
</gene>
<dbReference type="SUPFAM" id="SSF48695">
    <property type="entry name" value="Multiheme cytochromes"/>
    <property type="match status" value="1"/>
</dbReference>
<evidence type="ECO:0000313" key="2">
    <source>
        <dbReference type="Proteomes" id="UP000320679"/>
    </source>
</evidence>
<evidence type="ECO:0000313" key="1">
    <source>
        <dbReference type="EMBL" id="TET43553.1"/>
    </source>
</evidence>